<evidence type="ECO:0000313" key="1">
    <source>
        <dbReference type="EMBL" id="TCU24974.1"/>
    </source>
</evidence>
<sequence length="136" mass="15309">MPDENAALPQSGLKCCARTALVPCENEIRLGRQNLKIQRFEFPNKAFAAGDDVPPACLEPRLVLDRRRRGKLRQTIKWIGIEAVLDPLQRLDQRPLPQREADAQTGKRTGFDRVWITSRLGYLEMSGTALSPPKST</sequence>
<comment type="caution">
    <text evidence="1">The sequence shown here is derived from an EMBL/GenBank/DDBJ whole genome shotgun (WGS) entry which is preliminary data.</text>
</comment>
<proteinExistence type="predicted"/>
<reference evidence="1 2" key="1">
    <citation type="submission" date="2019-03" db="EMBL/GenBank/DDBJ databases">
        <title>Genomic Encyclopedia of Type Strains, Phase IV (KMG-V): Genome sequencing to study the core and pangenomes of soil and plant-associated prokaryotes.</title>
        <authorList>
            <person name="Whitman W."/>
        </authorList>
    </citation>
    <scope>NUCLEOTIDE SEQUENCE [LARGE SCALE GENOMIC DNA]</scope>
    <source>
        <strain evidence="1 2">FB403</strain>
    </source>
</reference>
<dbReference type="EMBL" id="SMBI01000005">
    <property type="protein sequence ID" value="TCU24974.1"/>
    <property type="molecule type" value="Genomic_DNA"/>
</dbReference>
<protein>
    <submittedName>
        <fullName evidence="1">Uncharacterized protein</fullName>
    </submittedName>
</protein>
<dbReference type="AlphaFoldDB" id="A0AAX2QKW9"/>
<name>A0AAX2QKW9_9HYPH</name>
<organism evidence="1 2">
    <name type="scientific">Rhizobium laguerreae</name>
    <dbReference type="NCBI Taxonomy" id="1076926"/>
    <lineage>
        <taxon>Bacteria</taxon>
        <taxon>Pseudomonadati</taxon>
        <taxon>Pseudomonadota</taxon>
        <taxon>Alphaproteobacteria</taxon>
        <taxon>Hyphomicrobiales</taxon>
        <taxon>Rhizobiaceae</taxon>
        <taxon>Rhizobium/Agrobacterium group</taxon>
        <taxon>Rhizobium</taxon>
    </lineage>
</organism>
<accession>A0AAX2QKW9</accession>
<dbReference type="Proteomes" id="UP000295021">
    <property type="component" value="Unassembled WGS sequence"/>
</dbReference>
<gene>
    <name evidence="1" type="ORF">EV131_10582</name>
</gene>
<evidence type="ECO:0000313" key="2">
    <source>
        <dbReference type="Proteomes" id="UP000295021"/>
    </source>
</evidence>